<evidence type="ECO:0000256" key="1">
    <source>
        <dbReference type="SAM" id="MobiDB-lite"/>
    </source>
</evidence>
<keyword evidence="2" id="KW-0732">Signal</keyword>
<evidence type="ECO:0000313" key="3">
    <source>
        <dbReference type="EMBL" id="PAV62009.1"/>
    </source>
</evidence>
<proteinExistence type="predicted"/>
<dbReference type="Proteomes" id="UP000218231">
    <property type="component" value="Unassembled WGS sequence"/>
</dbReference>
<evidence type="ECO:0000313" key="4">
    <source>
        <dbReference type="Proteomes" id="UP000218231"/>
    </source>
</evidence>
<feature type="region of interest" description="Disordered" evidence="1">
    <location>
        <begin position="58"/>
        <end position="95"/>
    </location>
</feature>
<dbReference type="AlphaFoldDB" id="A0A2A2JKE1"/>
<keyword evidence="4" id="KW-1185">Reference proteome</keyword>
<gene>
    <name evidence="3" type="ORF">WR25_00576</name>
</gene>
<organism evidence="3 4">
    <name type="scientific">Diploscapter pachys</name>
    <dbReference type="NCBI Taxonomy" id="2018661"/>
    <lineage>
        <taxon>Eukaryota</taxon>
        <taxon>Metazoa</taxon>
        <taxon>Ecdysozoa</taxon>
        <taxon>Nematoda</taxon>
        <taxon>Chromadorea</taxon>
        <taxon>Rhabditida</taxon>
        <taxon>Rhabditina</taxon>
        <taxon>Rhabditomorpha</taxon>
        <taxon>Rhabditoidea</taxon>
        <taxon>Rhabditidae</taxon>
        <taxon>Diploscapter</taxon>
    </lineage>
</organism>
<dbReference type="EMBL" id="LIAE01010390">
    <property type="protein sequence ID" value="PAV62009.1"/>
    <property type="molecule type" value="Genomic_DNA"/>
</dbReference>
<comment type="caution">
    <text evidence="3">The sequence shown here is derived from an EMBL/GenBank/DDBJ whole genome shotgun (WGS) entry which is preliminary data.</text>
</comment>
<sequence>MKNLLVYSIVLIQWCTFVHSCIRTVPSPDVTTILPTLPTEGTTEAEETTEPTTAVVTTVKETTEPTTEAPTTTTSTTTTSTTTTSTTTASTTTTSTTLAGPVPHVGGAWSPIFVIKTHECIHPYGFACQMCSPDAVQAIDDDDGGLGFTIPFQPPVFDPTAEPCGTYTFVCSSEPGTSPYIDIRDGTPGGVYNLGDPLGPQTETTIPMVCSDNGLWTYQFENGPLVTAREIRCFALPPP</sequence>
<name>A0A2A2JKE1_9BILA</name>
<feature type="chain" id="PRO_5012697220" description="C6 domain-containing protein" evidence="2">
    <location>
        <begin position="21"/>
        <end position="239"/>
    </location>
</feature>
<reference evidence="3 4" key="1">
    <citation type="journal article" date="2017" name="Curr. Biol.">
        <title>Genome architecture and evolution of a unichromosomal asexual nematode.</title>
        <authorList>
            <person name="Fradin H."/>
            <person name="Zegar C."/>
            <person name="Gutwein M."/>
            <person name="Lucas J."/>
            <person name="Kovtun M."/>
            <person name="Corcoran D."/>
            <person name="Baugh L.R."/>
            <person name="Kiontke K."/>
            <person name="Gunsalus K."/>
            <person name="Fitch D.H."/>
            <person name="Piano F."/>
        </authorList>
    </citation>
    <scope>NUCLEOTIDE SEQUENCE [LARGE SCALE GENOMIC DNA]</scope>
    <source>
        <strain evidence="3">PF1309</strain>
    </source>
</reference>
<feature type="signal peptide" evidence="2">
    <location>
        <begin position="1"/>
        <end position="20"/>
    </location>
</feature>
<protein>
    <recommendedName>
        <fullName evidence="5">C6 domain-containing protein</fullName>
    </recommendedName>
</protein>
<evidence type="ECO:0000256" key="2">
    <source>
        <dbReference type="SAM" id="SignalP"/>
    </source>
</evidence>
<evidence type="ECO:0008006" key="5">
    <source>
        <dbReference type="Google" id="ProtNLM"/>
    </source>
</evidence>
<accession>A0A2A2JKE1</accession>